<proteinExistence type="predicted"/>
<comment type="caution">
    <text evidence="1">The sequence shown here is derived from an EMBL/GenBank/DDBJ whole genome shotgun (WGS) entry which is preliminary data.</text>
</comment>
<dbReference type="EMBL" id="CM047749">
    <property type="protein sequence ID" value="KAJ0010910.1"/>
    <property type="molecule type" value="Genomic_DNA"/>
</dbReference>
<evidence type="ECO:0000313" key="1">
    <source>
        <dbReference type="EMBL" id="KAJ0010910.1"/>
    </source>
</evidence>
<reference evidence="2" key="1">
    <citation type="journal article" date="2023" name="G3 (Bethesda)">
        <title>Genome assembly and association tests identify interacting loci associated with vigor, precocity, and sex in interspecific pistachio rootstocks.</title>
        <authorList>
            <person name="Palmer W."/>
            <person name="Jacygrad E."/>
            <person name="Sagayaradj S."/>
            <person name="Cavanaugh K."/>
            <person name="Han R."/>
            <person name="Bertier L."/>
            <person name="Beede B."/>
            <person name="Kafkas S."/>
            <person name="Golino D."/>
            <person name="Preece J."/>
            <person name="Michelmore R."/>
        </authorList>
    </citation>
    <scope>NUCLEOTIDE SEQUENCE [LARGE SCALE GENOMIC DNA]</scope>
</reference>
<sequence length="417" mass="46356">MVCQAASQTRFRALKYENGFAGKPTIIVRVIACFKPMEDCQFHPFCPLFLKYYTSYSFGWMVKAQESWLYSQHSTWQLPDLNCMSASLDPGQPECLPPCINPGTYMFSSGNTALPEFAVPGLSKLKTEQTYGAHRLLQVLPPRFQAVVPETYPNLSERKSAFAFGLSGEARPNDMFGSSQKGFLVFDQSGNQTRLIYSSVCPSVLNPPASVRKLSSFCGLHEDQAIKTDQFTPLKTVLHEESDDNNISGEESEMHEDTEEINALLHSDEDSDCSEDDEVKSTDHSPLAIEVNNKKHGHIVEISEEVASSDSPNKRQKLFDGVYRKASQTDTACSVKLKGTHEYDNDVESSCANDQTQREEVGSILSNKQCNKDKICKTLRILQSIIPGVKGKDPLLVLDEAIDYLQSLKLKANALGV</sequence>
<evidence type="ECO:0000313" key="2">
    <source>
        <dbReference type="Proteomes" id="UP001163603"/>
    </source>
</evidence>
<gene>
    <name evidence="1" type="ORF">Pint_33409</name>
</gene>
<accession>A0ACC0X761</accession>
<keyword evidence="2" id="KW-1185">Reference proteome</keyword>
<organism evidence="1 2">
    <name type="scientific">Pistacia integerrima</name>
    <dbReference type="NCBI Taxonomy" id="434235"/>
    <lineage>
        <taxon>Eukaryota</taxon>
        <taxon>Viridiplantae</taxon>
        <taxon>Streptophyta</taxon>
        <taxon>Embryophyta</taxon>
        <taxon>Tracheophyta</taxon>
        <taxon>Spermatophyta</taxon>
        <taxon>Magnoliopsida</taxon>
        <taxon>eudicotyledons</taxon>
        <taxon>Gunneridae</taxon>
        <taxon>Pentapetalae</taxon>
        <taxon>rosids</taxon>
        <taxon>malvids</taxon>
        <taxon>Sapindales</taxon>
        <taxon>Anacardiaceae</taxon>
        <taxon>Pistacia</taxon>
    </lineage>
</organism>
<dbReference type="Proteomes" id="UP001163603">
    <property type="component" value="Chromosome 14"/>
</dbReference>
<protein>
    <submittedName>
        <fullName evidence="1">Uncharacterized protein</fullName>
    </submittedName>
</protein>
<name>A0ACC0X761_9ROSI</name>